<gene>
    <name evidence="2" type="ORF">BDFB_004665</name>
</gene>
<organism evidence="2 3">
    <name type="scientific">Asbolus verrucosus</name>
    <name type="common">Desert ironclad beetle</name>
    <dbReference type="NCBI Taxonomy" id="1661398"/>
    <lineage>
        <taxon>Eukaryota</taxon>
        <taxon>Metazoa</taxon>
        <taxon>Ecdysozoa</taxon>
        <taxon>Arthropoda</taxon>
        <taxon>Hexapoda</taxon>
        <taxon>Insecta</taxon>
        <taxon>Pterygota</taxon>
        <taxon>Neoptera</taxon>
        <taxon>Endopterygota</taxon>
        <taxon>Coleoptera</taxon>
        <taxon>Polyphaga</taxon>
        <taxon>Cucujiformia</taxon>
        <taxon>Tenebrionidae</taxon>
        <taxon>Pimeliinae</taxon>
        <taxon>Asbolus</taxon>
    </lineage>
</organism>
<dbReference type="EMBL" id="QDEB01076233">
    <property type="protein sequence ID" value="RZC34846.1"/>
    <property type="molecule type" value="Genomic_DNA"/>
</dbReference>
<name>A0A482VQ94_ASBVE</name>
<keyword evidence="3" id="KW-1185">Reference proteome</keyword>
<protein>
    <submittedName>
        <fullName evidence="2">Uncharacterized protein</fullName>
    </submittedName>
</protein>
<evidence type="ECO:0000313" key="2">
    <source>
        <dbReference type="EMBL" id="RZC34846.1"/>
    </source>
</evidence>
<feature type="region of interest" description="Disordered" evidence="1">
    <location>
        <begin position="1"/>
        <end position="55"/>
    </location>
</feature>
<comment type="caution">
    <text evidence="2">The sequence shown here is derived from an EMBL/GenBank/DDBJ whole genome shotgun (WGS) entry which is preliminary data.</text>
</comment>
<proteinExistence type="predicted"/>
<reference evidence="2 3" key="1">
    <citation type="submission" date="2017-03" db="EMBL/GenBank/DDBJ databases">
        <title>Genome of the blue death feigning beetle - Asbolus verrucosus.</title>
        <authorList>
            <person name="Rider S.D."/>
        </authorList>
    </citation>
    <scope>NUCLEOTIDE SEQUENCE [LARGE SCALE GENOMIC DNA]</scope>
    <source>
        <strain evidence="2">Butters</strain>
        <tissue evidence="2">Head and leg muscle</tissue>
    </source>
</reference>
<feature type="non-terminal residue" evidence="2">
    <location>
        <position position="1"/>
    </location>
</feature>
<sequence>ERGAREAARPFPAASTQDPVLSLGIDPRAQLALGRCPRRAPPQTRTLFPAGISPA</sequence>
<accession>A0A482VQ94</accession>
<dbReference type="AlphaFoldDB" id="A0A482VQ94"/>
<evidence type="ECO:0000313" key="3">
    <source>
        <dbReference type="Proteomes" id="UP000292052"/>
    </source>
</evidence>
<dbReference type="Proteomes" id="UP000292052">
    <property type="component" value="Unassembled WGS sequence"/>
</dbReference>
<evidence type="ECO:0000256" key="1">
    <source>
        <dbReference type="SAM" id="MobiDB-lite"/>
    </source>
</evidence>